<name>A0ABT1RJF9_9FIRM</name>
<dbReference type="EMBL" id="JANFXK010000001">
    <property type="protein sequence ID" value="MCQ4635308.1"/>
    <property type="molecule type" value="Genomic_DNA"/>
</dbReference>
<feature type="transmembrane region" description="Helical" evidence="1">
    <location>
        <begin position="7"/>
        <end position="27"/>
    </location>
</feature>
<gene>
    <name evidence="2" type="ORF">NE619_01000</name>
</gene>
<feature type="transmembrane region" description="Helical" evidence="1">
    <location>
        <begin position="47"/>
        <end position="64"/>
    </location>
</feature>
<feature type="transmembrane region" description="Helical" evidence="1">
    <location>
        <begin position="76"/>
        <end position="95"/>
    </location>
</feature>
<evidence type="ECO:0000313" key="2">
    <source>
        <dbReference type="EMBL" id="MCQ4635308.1"/>
    </source>
</evidence>
<dbReference type="Proteomes" id="UP001524502">
    <property type="component" value="Unassembled WGS sequence"/>
</dbReference>
<proteinExistence type="predicted"/>
<dbReference type="RefSeq" id="WP_256130505.1">
    <property type="nucleotide sequence ID" value="NZ_JANFXK010000001.1"/>
</dbReference>
<accession>A0ABT1RJF9</accession>
<keyword evidence="1" id="KW-1133">Transmembrane helix</keyword>
<comment type="caution">
    <text evidence="2">The sequence shown here is derived from an EMBL/GenBank/DDBJ whole genome shotgun (WGS) entry which is preliminary data.</text>
</comment>
<keyword evidence="1" id="KW-0472">Membrane</keyword>
<protein>
    <submittedName>
        <fullName evidence="2">Uncharacterized protein</fullName>
    </submittedName>
</protein>
<reference evidence="2 3" key="1">
    <citation type="submission" date="2022-06" db="EMBL/GenBank/DDBJ databases">
        <title>Isolation of gut microbiota from human fecal samples.</title>
        <authorList>
            <person name="Pamer E.G."/>
            <person name="Barat B."/>
            <person name="Waligurski E."/>
            <person name="Medina S."/>
            <person name="Paddock L."/>
            <person name="Mostad J."/>
        </authorList>
    </citation>
    <scope>NUCLEOTIDE SEQUENCE [LARGE SCALE GENOMIC DNA]</scope>
    <source>
        <strain evidence="2 3">SL.3.17</strain>
    </source>
</reference>
<sequence>MKATKSGILVSVLLALLIVVSMVMNIQNGKVFEIGHNPAPSIEEWKFFGWWAVSFASALLLFGASRVMFSHCRKAFSTVACLVLILVLGVLALLIF</sequence>
<keyword evidence="3" id="KW-1185">Reference proteome</keyword>
<evidence type="ECO:0000256" key="1">
    <source>
        <dbReference type="SAM" id="Phobius"/>
    </source>
</evidence>
<evidence type="ECO:0000313" key="3">
    <source>
        <dbReference type="Proteomes" id="UP001524502"/>
    </source>
</evidence>
<keyword evidence="1" id="KW-0812">Transmembrane</keyword>
<organism evidence="2 3">
    <name type="scientific">Anaerovorax odorimutans</name>
    <dbReference type="NCBI Taxonomy" id="109327"/>
    <lineage>
        <taxon>Bacteria</taxon>
        <taxon>Bacillati</taxon>
        <taxon>Bacillota</taxon>
        <taxon>Clostridia</taxon>
        <taxon>Peptostreptococcales</taxon>
        <taxon>Anaerovoracaceae</taxon>
        <taxon>Anaerovorax</taxon>
    </lineage>
</organism>